<dbReference type="Gene3D" id="1.10.3080.10">
    <property type="entry name" value="Clc chloride channel"/>
    <property type="match status" value="1"/>
</dbReference>
<keyword evidence="7" id="KW-0868">Chloride</keyword>
<dbReference type="SUPFAM" id="SSF116726">
    <property type="entry name" value="TrkA C-terminal domain-like"/>
    <property type="match status" value="1"/>
</dbReference>
<dbReference type="InterPro" id="IPR006037">
    <property type="entry name" value="RCK_C"/>
</dbReference>
<dbReference type="GO" id="GO:0006813">
    <property type="term" value="P:potassium ion transport"/>
    <property type="evidence" value="ECO:0007669"/>
    <property type="project" value="InterPro"/>
</dbReference>
<feature type="domain" description="RCK C-terminal" evidence="9">
    <location>
        <begin position="445"/>
        <end position="526"/>
    </location>
</feature>
<dbReference type="InterPro" id="IPR001807">
    <property type="entry name" value="ClC"/>
</dbReference>
<gene>
    <name evidence="10" type="primary">clcA</name>
    <name evidence="10" type="ORF">SAMEA3545359_02143</name>
</gene>
<name>A0A1C6JER3_9FIRM</name>
<feature type="transmembrane region" description="Helical" evidence="8">
    <location>
        <begin position="314"/>
        <end position="336"/>
    </location>
</feature>
<feature type="transmembrane region" description="Helical" evidence="8">
    <location>
        <begin position="342"/>
        <end position="365"/>
    </location>
</feature>
<evidence type="ECO:0000256" key="8">
    <source>
        <dbReference type="SAM" id="Phobius"/>
    </source>
</evidence>
<reference evidence="10" key="1">
    <citation type="submission" date="2015-09" db="EMBL/GenBank/DDBJ databases">
        <authorList>
            <consortium name="Pathogen Informatics"/>
        </authorList>
    </citation>
    <scope>NUCLEOTIDE SEQUENCE</scope>
    <source>
        <strain evidence="10">2789STDY5834896</strain>
    </source>
</reference>
<dbReference type="GO" id="GO:0005886">
    <property type="term" value="C:plasma membrane"/>
    <property type="evidence" value="ECO:0007669"/>
    <property type="project" value="TreeGrafter"/>
</dbReference>
<keyword evidence="3 8" id="KW-0812">Transmembrane</keyword>
<keyword evidence="4 8" id="KW-1133">Transmembrane helix</keyword>
<evidence type="ECO:0000256" key="1">
    <source>
        <dbReference type="ARBA" id="ARBA00004141"/>
    </source>
</evidence>
<dbReference type="EMBL" id="FMHG01000001">
    <property type="protein sequence ID" value="SCJ80603.1"/>
    <property type="molecule type" value="Genomic_DNA"/>
</dbReference>
<evidence type="ECO:0000259" key="9">
    <source>
        <dbReference type="PROSITE" id="PS51202"/>
    </source>
</evidence>
<dbReference type="PRINTS" id="PR00762">
    <property type="entry name" value="CLCHANNEL"/>
</dbReference>
<keyword evidence="6 8" id="KW-0472">Membrane</keyword>
<feature type="transmembrane region" description="Helical" evidence="8">
    <location>
        <begin position="283"/>
        <end position="302"/>
    </location>
</feature>
<evidence type="ECO:0000256" key="5">
    <source>
        <dbReference type="ARBA" id="ARBA00023065"/>
    </source>
</evidence>
<dbReference type="SUPFAM" id="SSF81340">
    <property type="entry name" value="Clc chloride channel"/>
    <property type="match status" value="1"/>
</dbReference>
<protein>
    <submittedName>
        <fullName evidence="10">H(+)/Cl(-) exchange transporter ClcA</fullName>
    </submittedName>
</protein>
<evidence type="ECO:0000256" key="7">
    <source>
        <dbReference type="ARBA" id="ARBA00023214"/>
    </source>
</evidence>
<dbReference type="PROSITE" id="PS51202">
    <property type="entry name" value="RCK_C"/>
    <property type="match status" value="1"/>
</dbReference>
<dbReference type="AlphaFoldDB" id="A0A1C6JER3"/>
<dbReference type="Gene3D" id="3.30.70.1450">
    <property type="entry name" value="Regulator of K+ conductance, C-terminal domain"/>
    <property type="match status" value="1"/>
</dbReference>
<keyword evidence="2" id="KW-0813">Transport</keyword>
<keyword evidence="5" id="KW-0406">Ion transport</keyword>
<comment type="subcellular location">
    <subcellularLocation>
        <location evidence="1">Membrane</location>
        <topology evidence="1">Multi-pass membrane protein</topology>
    </subcellularLocation>
</comment>
<evidence type="ECO:0000256" key="4">
    <source>
        <dbReference type="ARBA" id="ARBA00022989"/>
    </source>
</evidence>
<proteinExistence type="predicted"/>
<feature type="transmembrane region" description="Helical" evidence="8">
    <location>
        <begin position="31"/>
        <end position="53"/>
    </location>
</feature>
<dbReference type="Pfam" id="PF00654">
    <property type="entry name" value="Voltage_CLC"/>
    <property type="match status" value="1"/>
</dbReference>
<feature type="transmembrane region" description="Helical" evidence="8">
    <location>
        <begin position="171"/>
        <end position="196"/>
    </location>
</feature>
<dbReference type="GO" id="GO:0005247">
    <property type="term" value="F:voltage-gated chloride channel activity"/>
    <property type="evidence" value="ECO:0007669"/>
    <property type="project" value="TreeGrafter"/>
</dbReference>
<dbReference type="InterPro" id="IPR036721">
    <property type="entry name" value="RCK_C_sf"/>
</dbReference>
<dbReference type="CDD" id="cd01031">
    <property type="entry name" value="EriC"/>
    <property type="match status" value="1"/>
</dbReference>
<evidence type="ECO:0000313" key="10">
    <source>
        <dbReference type="EMBL" id="SCJ80603.1"/>
    </source>
</evidence>
<dbReference type="InterPro" id="IPR014743">
    <property type="entry name" value="Cl-channel_core"/>
</dbReference>
<feature type="transmembrane region" description="Helical" evidence="8">
    <location>
        <begin position="372"/>
        <end position="398"/>
    </location>
</feature>
<evidence type="ECO:0000256" key="3">
    <source>
        <dbReference type="ARBA" id="ARBA00022692"/>
    </source>
</evidence>
<dbReference type="PANTHER" id="PTHR45711:SF6">
    <property type="entry name" value="CHLORIDE CHANNEL PROTEIN"/>
    <property type="match status" value="1"/>
</dbReference>
<feature type="transmembrane region" description="Helical" evidence="8">
    <location>
        <begin position="73"/>
        <end position="94"/>
    </location>
</feature>
<evidence type="ECO:0000256" key="6">
    <source>
        <dbReference type="ARBA" id="ARBA00023136"/>
    </source>
</evidence>
<dbReference type="GO" id="GO:0008324">
    <property type="term" value="F:monoatomic cation transmembrane transporter activity"/>
    <property type="evidence" value="ECO:0007669"/>
    <property type="project" value="InterPro"/>
</dbReference>
<evidence type="ECO:0000256" key="2">
    <source>
        <dbReference type="ARBA" id="ARBA00022448"/>
    </source>
</evidence>
<feature type="transmembrane region" description="Helical" evidence="8">
    <location>
        <begin position="244"/>
        <end position="263"/>
    </location>
</feature>
<organism evidence="10">
    <name type="scientific">uncultured Anaerotruncus sp</name>
    <dbReference type="NCBI Taxonomy" id="905011"/>
    <lineage>
        <taxon>Bacteria</taxon>
        <taxon>Bacillati</taxon>
        <taxon>Bacillota</taxon>
        <taxon>Clostridia</taxon>
        <taxon>Eubacteriales</taxon>
        <taxon>Oscillospiraceae</taxon>
        <taxon>Anaerotruncus</taxon>
        <taxon>environmental samples</taxon>
    </lineage>
</organism>
<sequence length="536" mass="56987">MEDRRQPAEGRVGHEGTAVKTVRRRMSSYRYWLVLEGIGVGAAAGLVAVLFRLALGSADTFRTAAIAWAAKHAWSMALWIGVLVAAAAAVTLFLRWEPLISGSGIPQVEGEMLGQVHQTWWRVLLAKFGGGVVAIASGLALGREGPSIQLGAMAGKGVSRLCGRVRTEEKLLMTCGASAGLSAAFGAPFAGVLFALEEVHKNFSLDVLLPAMASSITADFISSNIFGLKPVFDLSVGEMMPLRHYWLLIALGLVIGLLGVLYNRCVGLAQDLYARIPSRFLRTLIPFLLAGALAFTLPQLLGSGHRLVEEMSSFALPAVLALFAGKFLFSMASFGAGVPGGIFLPLLVLGSFIGSGFFLAAAPLVGLPKTLLLNFVVLGMAGYFSAIVRAPVTGIVLICEMTGSFTHLLSLSLVSLVAYAVADSLHCKPVYDQLLERLLAGLPAGQKPQPASEEKVLVDAPVCLGARACGKTISQIDWPDGCLVVSIVRHEQELIPRGDTAVQAGDQLTVLCGDSEVAQVRRAMEHWCETALRRRK</sequence>
<accession>A0A1C6JER3</accession>
<dbReference type="Pfam" id="PF02080">
    <property type="entry name" value="TrkA_C"/>
    <property type="match status" value="1"/>
</dbReference>
<dbReference type="PANTHER" id="PTHR45711">
    <property type="entry name" value="CHLORIDE CHANNEL PROTEIN"/>
    <property type="match status" value="1"/>
</dbReference>